<evidence type="ECO:0000256" key="4">
    <source>
        <dbReference type="ARBA" id="ARBA00022475"/>
    </source>
</evidence>
<feature type="transmembrane region" description="Helical" evidence="8">
    <location>
        <begin position="35"/>
        <end position="64"/>
    </location>
</feature>
<evidence type="ECO:0000256" key="7">
    <source>
        <dbReference type="ARBA" id="ARBA00023136"/>
    </source>
</evidence>
<evidence type="ECO:0000256" key="8">
    <source>
        <dbReference type="RuleBase" id="RU363041"/>
    </source>
</evidence>
<keyword evidence="10" id="KW-1185">Reference proteome</keyword>
<dbReference type="PANTHER" id="PTHR30269:SF37">
    <property type="entry name" value="MEMBRANE TRANSPORTER PROTEIN"/>
    <property type="match status" value="1"/>
</dbReference>
<comment type="caution">
    <text evidence="9">The sequence shown here is derived from an EMBL/GenBank/DDBJ whole genome shotgun (WGS) entry which is preliminary data.</text>
</comment>
<evidence type="ECO:0000256" key="3">
    <source>
        <dbReference type="ARBA" id="ARBA00022448"/>
    </source>
</evidence>
<evidence type="ECO:0000313" key="10">
    <source>
        <dbReference type="Proteomes" id="UP000600865"/>
    </source>
</evidence>
<sequence>MNPEMLSDPFFITVAIFAVLITGLAKGGFGGLGLFAVPILSLAISPIQAAAIMLPILIVMDWIGVWAYRKHWDKRLLLLMLPGAVLGIIIGGLVADRVSEVFVRLCVGLIAVSFPIYAVLGPRLRTGADWLKGNRPAAWVSGTITGFTSFVAHAGGPPFQAYALPQGLDKRIYAGTAVMFFTVVNAVKLVPYGMLGQFDRTNLTISAALIPLAPIGVLFGAWLIKRIDQAVFYRVMYSLIFVTGIKLLWDGLL</sequence>
<comment type="similarity">
    <text evidence="2 8">Belongs to the 4-toluene sulfonate uptake permease (TSUP) (TC 2.A.102) family.</text>
</comment>
<evidence type="ECO:0000256" key="5">
    <source>
        <dbReference type="ARBA" id="ARBA00022692"/>
    </source>
</evidence>
<protein>
    <recommendedName>
        <fullName evidence="8">Probable membrane transporter protein</fullName>
    </recommendedName>
</protein>
<keyword evidence="3" id="KW-0813">Transport</keyword>
<name>A0A918KU12_9PROT</name>
<feature type="transmembrane region" description="Helical" evidence="8">
    <location>
        <begin position="101"/>
        <end position="120"/>
    </location>
</feature>
<gene>
    <name evidence="9" type="ORF">GCM10011309_24420</name>
</gene>
<reference evidence="9 10" key="1">
    <citation type="journal article" date="2014" name="Int. J. Syst. Evol. Microbiol.">
        <title>Complete genome sequence of Corynebacterium casei LMG S-19264T (=DSM 44701T), isolated from a smear-ripened cheese.</title>
        <authorList>
            <consortium name="US DOE Joint Genome Institute (JGI-PGF)"/>
            <person name="Walter F."/>
            <person name="Albersmeier A."/>
            <person name="Kalinowski J."/>
            <person name="Ruckert C."/>
        </authorList>
    </citation>
    <scope>NUCLEOTIDE SEQUENCE [LARGE SCALE GENOMIC DNA]</scope>
    <source>
        <strain evidence="9 10">KCTC 23968</strain>
    </source>
</reference>
<evidence type="ECO:0000313" key="9">
    <source>
        <dbReference type="EMBL" id="GGX73483.1"/>
    </source>
</evidence>
<feature type="transmembrane region" description="Helical" evidence="8">
    <location>
        <begin position="231"/>
        <end position="249"/>
    </location>
</feature>
<dbReference type="InterPro" id="IPR002781">
    <property type="entry name" value="TM_pro_TauE-like"/>
</dbReference>
<keyword evidence="7 8" id="KW-0472">Membrane</keyword>
<keyword evidence="4 8" id="KW-1003">Cell membrane</keyword>
<feature type="transmembrane region" description="Helical" evidence="8">
    <location>
        <begin position="203"/>
        <end position="224"/>
    </location>
</feature>
<dbReference type="AlphaFoldDB" id="A0A918KU12"/>
<dbReference type="InterPro" id="IPR052017">
    <property type="entry name" value="TSUP"/>
</dbReference>
<organism evidence="9 10">
    <name type="scientific">Litorimonas cladophorae</name>
    <dbReference type="NCBI Taxonomy" id="1220491"/>
    <lineage>
        <taxon>Bacteria</taxon>
        <taxon>Pseudomonadati</taxon>
        <taxon>Pseudomonadota</taxon>
        <taxon>Alphaproteobacteria</taxon>
        <taxon>Maricaulales</taxon>
        <taxon>Robiginitomaculaceae</taxon>
    </lineage>
</organism>
<keyword evidence="6 8" id="KW-1133">Transmembrane helix</keyword>
<evidence type="ECO:0000256" key="1">
    <source>
        <dbReference type="ARBA" id="ARBA00004651"/>
    </source>
</evidence>
<accession>A0A918KU12</accession>
<dbReference type="GO" id="GO:0005886">
    <property type="term" value="C:plasma membrane"/>
    <property type="evidence" value="ECO:0007669"/>
    <property type="project" value="UniProtKB-SubCell"/>
</dbReference>
<evidence type="ECO:0000256" key="6">
    <source>
        <dbReference type="ARBA" id="ARBA00022989"/>
    </source>
</evidence>
<dbReference type="Proteomes" id="UP000600865">
    <property type="component" value="Unassembled WGS sequence"/>
</dbReference>
<dbReference type="PANTHER" id="PTHR30269">
    <property type="entry name" value="TRANSMEMBRANE PROTEIN YFCA"/>
    <property type="match status" value="1"/>
</dbReference>
<dbReference type="EMBL" id="BMYV01000003">
    <property type="protein sequence ID" value="GGX73483.1"/>
    <property type="molecule type" value="Genomic_DNA"/>
</dbReference>
<keyword evidence="5 8" id="KW-0812">Transmembrane</keyword>
<proteinExistence type="inferred from homology"/>
<feature type="transmembrane region" description="Helical" evidence="8">
    <location>
        <begin position="76"/>
        <end position="95"/>
    </location>
</feature>
<comment type="subcellular location">
    <subcellularLocation>
        <location evidence="1 8">Cell membrane</location>
        <topology evidence="1 8">Multi-pass membrane protein</topology>
    </subcellularLocation>
</comment>
<feature type="transmembrane region" description="Helical" evidence="8">
    <location>
        <begin position="172"/>
        <end position="191"/>
    </location>
</feature>
<dbReference type="RefSeq" id="WP_189586559.1">
    <property type="nucleotide sequence ID" value="NZ_BMYV01000003.1"/>
</dbReference>
<dbReference type="Pfam" id="PF01925">
    <property type="entry name" value="TauE"/>
    <property type="match status" value="1"/>
</dbReference>
<evidence type="ECO:0000256" key="2">
    <source>
        <dbReference type="ARBA" id="ARBA00009142"/>
    </source>
</evidence>